<evidence type="ECO:0000313" key="10">
    <source>
        <dbReference type="Proteomes" id="UP000030466"/>
    </source>
</evidence>
<dbReference type="Proteomes" id="UP000030466">
    <property type="component" value="Unassembled WGS sequence"/>
</dbReference>
<keyword evidence="8" id="KW-1003">Cell membrane</keyword>
<dbReference type="HAMAP" id="MF_01416">
    <property type="entry name" value="ATP_synth_delta_bact"/>
    <property type="match status" value="1"/>
</dbReference>
<evidence type="ECO:0000256" key="3">
    <source>
        <dbReference type="ARBA" id="ARBA00022781"/>
    </source>
</evidence>
<dbReference type="Pfam" id="PF00213">
    <property type="entry name" value="OSCP"/>
    <property type="match status" value="1"/>
</dbReference>
<reference evidence="9 10" key="1">
    <citation type="journal article" date="2003" name="Int. J. Syst. Evol. Microbiol.">
        <title>Kocuria polaris sp. nov., an orange-pigmented psychrophilic bacterium isolated from an Antarctic cyanobacterial mat sample.</title>
        <authorList>
            <person name="Reddy G.S."/>
            <person name="Prakash J.S."/>
            <person name="Prabahar V."/>
            <person name="Matsumoto G.I."/>
            <person name="Stackebrandt E."/>
            <person name="Shivaji S."/>
        </authorList>
    </citation>
    <scope>NUCLEOTIDE SEQUENCE [LARGE SCALE GENOMIC DNA]</scope>
    <source>
        <strain evidence="9 10">CMS 76or</strain>
    </source>
</reference>
<dbReference type="GO" id="GO:0045259">
    <property type="term" value="C:proton-transporting ATP synthase complex"/>
    <property type="evidence" value="ECO:0007669"/>
    <property type="project" value="UniProtKB-KW"/>
</dbReference>
<sequence>MADAANEFTQQSAREVERWAGSASPALARELFAVLAILDENGALRRALADPSYEGPRREQVVRRIFADKVSPDAVEIVAHLAGRRWSDDREFADALEHAGVSLTAASAENRAGLQGLEQVVDQLIAFKGVLDGSHELQRALSDQRAGVEAKTRLAHRLTPGASDEALLLVEQAVLSPRGALVGRLVERFAEEVAARRQRWIAHVTTSRPLTEDQRGRLQQQLNTLYGKDLKLTVDVDPALLGGLKVQVGEEVIDGSVAARLDELRQRIGA</sequence>
<evidence type="ECO:0000256" key="2">
    <source>
        <dbReference type="ARBA" id="ARBA00022448"/>
    </source>
</evidence>
<proteinExistence type="inferred from homology"/>
<evidence type="ECO:0000256" key="1">
    <source>
        <dbReference type="ARBA" id="ARBA00004370"/>
    </source>
</evidence>
<dbReference type="AlphaFoldDB" id="A0A0A6YBA9"/>
<evidence type="ECO:0000256" key="5">
    <source>
        <dbReference type="ARBA" id="ARBA00023136"/>
    </source>
</evidence>
<gene>
    <name evidence="8" type="primary">atpH</name>
    <name evidence="9" type="ORF">GY22_13740</name>
</gene>
<evidence type="ECO:0000256" key="6">
    <source>
        <dbReference type="ARBA" id="ARBA00023196"/>
    </source>
</evidence>
<dbReference type="NCBIfam" id="NF009967">
    <property type="entry name" value="PRK13430.1"/>
    <property type="match status" value="1"/>
</dbReference>
<keyword evidence="6 8" id="KW-0139">CF(1)</keyword>
<dbReference type="InterPro" id="IPR020781">
    <property type="entry name" value="ATPase_OSCP/d_CS"/>
</dbReference>
<dbReference type="NCBIfam" id="TIGR01145">
    <property type="entry name" value="ATP_synt_delta"/>
    <property type="match status" value="1"/>
</dbReference>
<evidence type="ECO:0000256" key="4">
    <source>
        <dbReference type="ARBA" id="ARBA00023065"/>
    </source>
</evidence>
<dbReference type="EMBL" id="JSUH01000013">
    <property type="protein sequence ID" value="KHD96692.1"/>
    <property type="molecule type" value="Genomic_DNA"/>
</dbReference>
<keyword evidence="4 8" id="KW-0406">Ion transport</keyword>
<dbReference type="GO" id="GO:0005886">
    <property type="term" value="C:plasma membrane"/>
    <property type="evidence" value="ECO:0007669"/>
    <property type="project" value="UniProtKB-SubCell"/>
</dbReference>
<protein>
    <recommendedName>
        <fullName evidence="8">ATP synthase subunit delta</fullName>
    </recommendedName>
    <alternativeName>
        <fullName evidence="8">ATP synthase F(1) sector subunit delta</fullName>
    </alternativeName>
    <alternativeName>
        <fullName evidence="8">F-type ATPase subunit delta</fullName>
        <shortName evidence="8">F-ATPase subunit delta</shortName>
    </alternativeName>
</protein>
<comment type="function">
    <text evidence="8">F(1)F(0) ATP synthase produces ATP from ADP in the presence of a proton or sodium gradient. F-type ATPases consist of two structural domains, F(1) containing the extramembraneous catalytic core and F(0) containing the membrane proton channel, linked together by a central stalk and a peripheral stalk. During catalysis, ATP synthesis in the catalytic domain of F(1) is coupled via a rotary mechanism of the central stalk subunits to proton translocation.</text>
</comment>
<comment type="function">
    <text evidence="8">This protein is part of the stalk that links CF(0) to CF(1). It either transmits conformational changes from CF(0) to CF(1) or is implicated in proton conduction.</text>
</comment>
<keyword evidence="3 8" id="KW-0375">Hydrogen ion transport</keyword>
<accession>A0A0A6YBA9</accession>
<comment type="subcellular location">
    <subcellularLocation>
        <location evidence="8">Cell membrane</location>
        <topology evidence="8">Peripheral membrane protein</topology>
    </subcellularLocation>
    <subcellularLocation>
        <location evidence="1">Membrane</location>
    </subcellularLocation>
</comment>
<evidence type="ECO:0000313" key="9">
    <source>
        <dbReference type="EMBL" id="KHD96692.1"/>
    </source>
</evidence>
<evidence type="ECO:0000256" key="8">
    <source>
        <dbReference type="HAMAP-Rule" id="MF_01416"/>
    </source>
</evidence>
<keyword evidence="10" id="KW-1185">Reference proteome</keyword>
<dbReference type="PROSITE" id="PS00389">
    <property type="entry name" value="ATPASE_DELTA"/>
    <property type="match status" value="1"/>
</dbReference>
<dbReference type="InterPro" id="IPR000711">
    <property type="entry name" value="ATPase_OSCP/dsu"/>
</dbReference>
<dbReference type="PRINTS" id="PR00125">
    <property type="entry name" value="ATPASEDELTA"/>
</dbReference>
<comment type="similarity">
    <text evidence="8">Belongs to the ATPase delta chain family.</text>
</comment>
<evidence type="ECO:0000256" key="7">
    <source>
        <dbReference type="ARBA" id="ARBA00023310"/>
    </source>
</evidence>
<dbReference type="RefSeq" id="WP_017833259.1">
    <property type="nucleotide sequence ID" value="NZ_JSUH01000013.1"/>
</dbReference>
<keyword evidence="2 8" id="KW-0813">Transport</keyword>
<comment type="caution">
    <text evidence="9">The sequence shown here is derived from an EMBL/GenBank/DDBJ whole genome shotgun (WGS) entry which is preliminary data.</text>
</comment>
<name>A0A0A6YBA9_KOCRO</name>
<keyword evidence="5 8" id="KW-0472">Membrane</keyword>
<organism evidence="9 10">
    <name type="scientific">Kocuria rosea subsp. polaris</name>
    <dbReference type="NCBI Taxonomy" id="136273"/>
    <lineage>
        <taxon>Bacteria</taxon>
        <taxon>Bacillati</taxon>
        <taxon>Actinomycetota</taxon>
        <taxon>Actinomycetes</taxon>
        <taxon>Micrococcales</taxon>
        <taxon>Micrococcaceae</taxon>
        <taxon>Kocuria</taxon>
    </lineage>
</organism>
<dbReference type="GO" id="GO:0046933">
    <property type="term" value="F:proton-transporting ATP synthase activity, rotational mechanism"/>
    <property type="evidence" value="ECO:0007669"/>
    <property type="project" value="UniProtKB-UniRule"/>
</dbReference>
<dbReference type="OrthoDB" id="5242917at2"/>
<keyword evidence="7 8" id="KW-0066">ATP synthesis</keyword>
<dbReference type="PANTHER" id="PTHR11910">
    <property type="entry name" value="ATP SYNTHASE DELTA CHAIN"/>
    <property type="match status" value="1"/>
</dbReference>